<dbReference type="InterPro" id="IPR002560">
    <property type="entry name" value="Transposase_DDE"/>
</dbReference>
<keyword evidence="1" id="KW-1133">Transmembrane helix</keyword>
<reference evidence="4" key="1">
    <citation type="submission" date="2016-10" db="EMBL/GenBank/DDBJ databases">
        <authorList>
            <person name="Varghese N."/>
            <person name="Submissions S."/>
        </authorList>
    </citation>
    <scope>NUCLEOTIDE SEQUENCE [LARGE SCALE GENOMIC DNA]</scope>
    <source>
        <strain evidence="4">DSM 15719</strain>
    </source>
</reference>
<dbReference type="OrthoDB" id="2110692at2"/>
<dbReference type="Proteomes" id="UP000183658">
    <property type="component" value="Unassembled WGS sequence"/>
</dbReference>
<dbReference type="Pfam" id="PF01610">
    <property type="entry name" value="DDE_Tnp_ISL3"/>
    <property type="match status" value="1"/>
</dbReference>
<evidence type="ECO:0000256" key="1">
    <source>
        <dbReference type="SAM" id="Phobius"/>
    </source>
</evidence>
<keyword evidence="4" id="KW-1185">Reference proteome</keyword>
<evidence type="ECO:0000313" key="4">
    <source>
        <dbReference type="Proteomes" id="UP000183658"/>
    </source>
</evidence>
<dbReference type="AlphaFoldDB" id="A0A1H9MBN2"/>
<feature type="transmembrane region" description="Helical" evidence="1">
    <location>
        <begin position="70"/>
        <end position="87"/>
    </location>
</feature>
<evidence type="ECO:0000313" key="3">
    <source>
        <dbReference type="EMBL" id="SER21011.1"/>
    </source>
</evidence>
<name>A0A1H9MBN2_FLAFI</name>
<keyword evidence="1" id="KW-0472">Membrane</keyword>
<dbReference type="EMBL" id="FOFZ01000008">
    <property type="protein sequence ID" value="SER21011.1"/>
    <property type="molecule type" value="Genomic_DNA"/>
</dbReference>
<keyword evidence="1" id="KW-0812">Transmembrane</keyword>
<gene>
    <name evidence="3" type="ORF">SAMN05444355_10829</name>
</gene>
<proteinExistence type="predicted"/>
<protein>
    <submittedName>
        <fullName evidence="3">Transposase</fullName>
    </submittedName>
</protein>
<feature type="domain" description="Transposase IS204/IS1001/IS1096/IS1165 DDE" evidence="2">
    <location>
        <begin position="11"/>
        <end position="75"/>
    </location>
</feature>
<evidence type="ECO:0000259" key="2">
    <source>
        <dbReference type="Pfam" id="PF01610"/>
    </source>
</evidence>
<sequence length="91" mass="10991">MKRFMVSSKLIKEKVNQVRLKYFNIISRLIVNHYQTILNYFYYGFINTSVESLNVKIKIFMSKFRGVRKIKFFLFILPLIIAIPRVFNLVH</sequence>
<accession>A0A1H9MBN2</accession>
<organism evidence="3 4">
    <name type="scientific">Flavobacterium frigoris</name>
    <dbReference type="NCBI Taxonomy" id="229204"/>
    <lineage>
        <taxon>Bacteria</taxon>
        <taxon>Pseudomonadati</taxon>
        <taxon>Bacteroidota</taxon>
        <taxon>Flavobacteriia</taxon>
        <taxon>Flavobacteriales</taxon>
        <taxon>Flavobacteriaceae</taxon>
        <taxon>Flavobacterium</taxon>
    </lineage>
</organism>